<dbReference type="AlphaFoldDB" id="A0A9W4XJ60"/>
<evidence type="ECO:0000256" key="1">
    <source>
        <dbReference type="SAM" id="MobiDB-lite"/>
    </source>
</evidence>
<feature type="transmembrane region" description="Helical" evidence="2">
    <location>
        <begin position="113"/>
        <end position="131"/>
    </location>
</feature>
<gene>
    <name evidence="3" type="ORF">PDIGIT_LOCUS6619</name>
</gene>
<keyword evidence="2" id="KW-0472">Membrane</keyword>
<dbReference type="Proteomes" id="UP001152607">
    <property type="component" value="Unassembled WGS sequence"/>
</dbReference>
<comment type="caution">
    <text evidence="3">The sequence shown here is derived from an EMBL/GenBank/DDBJ whole genome shotgun (WGS) entry which is preliminary data.</text>
</comment>
<keyword evidence="2" id="KW-1133">Transmembrane helix</keyword>
<accession>A0A9W4XJ60</accession>
<protein>
    <recommendedName>
        <fullName evidence="5">Adhesin domain-containing protein</fullName>
    </recommendedName>
</protein>
<proteinExistence type="predicted"/>
<keyword evidence="4" id="KW-1185">Reference proteome</keyword>
<sequence>MPSPSATKMFIDTQTAQRTLGPNLQVTGAAGYSANESPLLETFVGQDAPPPSYLEATTPLPWAGRPGGDEGARLLEDGNRVPVTPMREEYKDGKYRRKGFVDWFTRRRITRGLLVIAAIILIGGIFAAFAGRGKTNQTATIPAQPAASSIPITSPPKTDGKQSFPIRWPSRCGKNNYNVNTQEFDFGAAPSLSIVEAIHQLDGPYKRVSGWIHVAPAPADQAAGTIQAKLSYAVSKTVDVASVKYAYTADSLTIGDPTFPDGFDGIHKKGSACLGISVTLYVAPGASIDNLNIQSTHLGMQVHNGVNFAVTNTTAISLTTGTLDSVSFNSRETHLRTISGSISGKYSLFDLIKIDTKSGSVNVNIEPKDAVEGSSPSAVFSASSLSGTIRADFMRKRIPARDYQVNISATVGSVEGTFIHGSTTTLRTIEGQINADLLPYNPNGADESSTLTTSTTDGQTMIKLRAPYKSSPESATSMTKLVSNHKSISGVMDLTYPQAWQGRLEGQSFNGTVHLQGEDLELTKQEELEGFNRVEAKKGEGASTLVFGTVSGGCEVKVGNLG</sequence>
<reference evidence="3" key="1">
    <citation type="submission" date="2023-01" db="EMBL/GenBank/DDBJ databases">
        <authorList>
            <person name="Van Ghelder C."/>
            <person name="Rancurel C."/>
        </authorList>
    </citation>
    <scope>NUCLEOTIDE SEQUENCE</scope>
    <source>
        <strain evidence="3">CNCM I-4278</strain>
    </source>
</reference>
<organism evidence="3 4">
    <name type="scientific">Periconia digitata</name>
    <dbReference type="NCBI Taxonomy" id="1303443"/>
    <lineage>
        <taxon>Eukaryota</taxon>
        <taxon>Fungi</taxon>
        <taxon>Dikarya</taxon>
        <taxon>Ascomycota</taxon>
        <taxon>Pezizomycotina</taxon>
        <taxon>Dothideomycetes</taxon>
        <taxon>Pleosporomycetidae</taxon>
        <taxon>Pleosporales</taxon>
        <taxon>Massarineae</taxon>
        <taxon>Periconiaceae</taxon>
        <taxon>Periconia</taxon>
    </lineage>
</organism>
<dbReference type="EMBL" id="CAOQHR010000004">
    <property type="protein sequence ID" value="CAI6333573.1"/>
    <property type="molecule type" value="Genomic_DNA"/>
</dbReference>
<evidence type="ECO:0008006" key="5">
    <source>
        <dbReference type="Google" id="ProtNLM"/>
    </source>
</evidence>
<keyword evidence="2" id="KW-0812">Transmembrane</keyword>
<dbReference type="OrthoDB" id="3539644at2759"/>
<evidence type="ECO:0000256" key="2">
    <source>
        <dbReference type="SAM" id="Phobius"/>
    </source>
</evidence>
<feature type="region of interest" description="Disordered" evidence="1">
    <location>
        <begin position="140"/>
        <end position="164"/>
    </location>
</feature>
<name>A0A9W4XJ60_9PLEO</name>
<evidence type="ECO:0000313" key="4">
    <source>
        <dbReference type="Proteomes" id="UP001152607"/>
    </source>
</evidence>
<evidence type="ECO:0000313" key="3">
    <source>
        <dbReference type="EMBL" id="CAI6333573.1"/>
    </source>
</evidence>
<feature type="compositionally biased region" description="Low complexity" evidence="1">
    <location>
        <begin position="140"/>
        <end position="156"/>
    </location>
</feature>